<gene>
    <name evidence="1" type="ORF">CPSG_00592</name>
</gene>
<name>E9CSN3_COCPS</name>
<evidence type="ECO:0000313" key="1">
    <source>
        <dbReference type="EMBL" id="EFW22693.1"/>
    </source>
</evidence>
<dbReference type="EMBL" id="GL636486">
    <property type="protein sequence ID" value="EFW22693.1"/>
    <property type="molecule type" value="Genomic_DNA"/>
</dbReference>
<proteinExistence type="predicted"/>
<protein>
    <submittedName>
        <fullName evidence="1">Predicted protein</fullName>
    </submittedName>
</protein>
<reference evidence="2" key="1">
    <citation type="journal article" date="2010" name="Genome Res.">
        <title>Population genomic sequencing of Coccidioides fungi reveals recent hybridization and transposon control.</title>
        <authorList>
            <person name="Neafsey D.E."/>
            <person name="Barker B.M."/>
            <person name="Sharpton T.J."/>
            <person name="Stajich J.E."/>
            <person name="Park D.J."/>
            <person name="Whiston E."/>
            <person name="Hung C.-Y."/>
            <person name="McMahan C."/>
            <person name="White J."/>
            <person name="Sykes S."/>
            <person name="Heiman D."/>
            <person name="Young S."/>
            <person name="Zeng Q."/>
            <person name="Abouelleil A."/>
            <person name="Aftuck L."/>
            <person name="Bessette D."/>
            <person name="Brown A."/>
            <person name="FitzGerald M."/>
            <person name="Lui A."/>
            <person name="Macdonald J.P."/>
            <person name="Priest M."/>
            <person name="Orbach M.J."/>
            <person name="Galgiani J.N."/>
            <person name="Kirkland T.N."/>
            <person name="Cole G.T."/>
            <person name="Birren B.W."/>
            <person name="Henn M.R."/>
            <person name="Taylor J.W."/>
            <person name="Rounsley S.D."/>
        </authorList>
    </citation>
    <scope>NUCLEOTIDE SEQUENCE [LARGE SCALE GENOMIC DNA]</scope>
    <source>
        <strain evidence="2">RMSCC 757 / Silveira</strain>
    </source>
</reference>
<keyword evidence="2" id="KW-1185">Reference proteome</keyword>
<dbReference type="VEuPathDB" id="FungiDB:CPSG_00592"/>
<dbReference type="Proteomes" id="UP000002497">
    <property type="component" value="Unassembled WGS sequence"/>
</dbReference>
<dbReference type="AlphaFoldDB" id="E9CSN3"/>
<accession>E9CSN3</accession>
<reference evidence="2" key="2">
    <citation type="submission" date="2010-03" db="EMBL/GenBank/DDBJ databases">
        <title>The genome sequence of Coccidioides posadasii strain Silveira.</title>
        <authorList>
            <consortium name="The Broad Institute Genome Sequencing Center for Infectious Disease"/>
            <person name="Neafsey D."/>
            <person name="Orbach M."/>
            <person name="Henn M.R."/>
            <person name="Cole G.T."/>
            <person name="Galgiani J."/>
            <person name="Gardner M.J."/>
            <person name="Kirkland T.N."/>
            <person name="Taylor J.W."/>
            <person name="Young S.K."/>
            <person name="Zeng Q."/>
            <person name="Koehrsen M."/>
            <person name="Alvarado L."/>
            <person name="Berlin A."/>
            <person name="Borenstein D."/>
            <person name="Chapman S.B."/>
            <person name="Chen Z."/>
            <person name="Engels R."/>
            <person name="Freedman E."/>
            <person name="Gellesch M."/>
            <person name="Goldberg J."/>
            <person name="Griggs A."/>
            <person name="Gujja S."/>
            <person name="Heilman E."/>
            <person name="Heiman D."/>
            <person name="Howarth C."/>
            <person name="Jen D."/>
            <person name="Larson L."/>
            <person name="Mehta T."/>
            <person name="Neiman D."/>
            <person name="Park D."/>
            <person name="Pearson M."/>
            <person name="Richards J."/>
            <person name="Roberts A."/>
            <person name="Saif S."/>
            <person name="Shea T."/>
            <person name="Shenoy N."/>
            <person name="Sisk P."/>
            <person name="Stolte C."/>
            <person name="Sykes S."/>
            <person name="Walk T."/>
            <person name="White J."/>
            <person name="Yandava C."/>
            <person name="Haas B."/>
            <person name="Nusbaum C."/>
            <person name="Birren B."/>
        </authorList>
    </citation>
    <scope>NUCLEOTIDE SEQUENCE [LARGE SCALE GENOMIC DNA]</scope>
    <source>
        <strain evidence="2">RMSCC 757 / Silveira</strain>
    </source>
</reference>
<sequence length="219" mass="24028">MTSFSILAPWKWWGRGIFLELPSTRHQTHIKTSLLRSQPSFDAISFVARAHGLADLICLSAPIATEWHETKSDRLPRGEIYKYSSTVLLKKTAVRRPAQRSRCSSIAIAPVEASSSSFPSNFGLCYRAGYKAAFLFQVTKYGGCNPSMAWVLLEAQTPALCVHSRDGLWYIDDRDKESVPAPGSSKKLGDIYSSYIWSIAGLGEICDECSVSSVLAAGG</sequence>
<evidence type="ECO:0000313" key="2">
    <source>
        <dbReference type="Proteomes" id="UP000002497"/>
    </source>
</evidence>
<dbReference type="HOGENOM" id="CLU_1261405_0_0_1"/>
<organism evidence="2">
    <name type="scientific">Coccidioides posadasii (strain RMSCC 757 / Silveira)</name>
    <name type="common">Valley fever fungus</name>
    <dbReference type="NCBI Taxonomy" id="443226"/>
    <lineage>
        <taxon>Eukaryota</taxon>
        <taxon>Fungi</taxon>
        <taxon>Dikarya</taxon>
        <taxon>Ascomycota</taxon>
        <taxon>Pezizomycotina</taxon>
        <taxon>Eurotiomycetes</taxon>
        <taxon>Eurotiomycetidae</taxon>
        <taxon>Onygenales</taxon>
        <taxon>Onygenaceae</taxon>
        <taxon>Coccidioides</taxon>
    </lineage>
</organism>